<dbReference type="EMBL" id="JBHLUB010000029">
    <property type="protein sequence ID" value="MFC0582109.1"/>
    <property type="molecule type" value="Genomic_DNA"/>
</dbReference>
<feature type="chain" id="PRO_5046005223" evidence="1">
    <location>
        <begin position="31"/>
        <end position="446"/>
    </location>
</feature>
<name>A0ABV6PAH6_9MICC</name>
<keyword evidence="4" id="KW-1185">Reference proteome</keyword>
<keyword evidence="3" id="KW-0540">Nuclease</keyword>
<dbReference type="SUPFAM" id="SSF56219">
    <property type="entry name" value="DNase I-like"/>
    <property type="match status" value="1"/>
</dbReference>
<dbReference type="Proteomes" id="UP001589862">
    <property type="component" value="Unassembled WGS sequence"/>
</dbReference>
<keyword evidence="3" id="KW-0378">Hydrolase</keyword>
<organism evidence="3 4">
    <name type="scientific">Micrococcoides hystricis</name>
    <dbReference type="NCBI Taxonomy" id="1572761"/>
    <lineage>
        <taxon>Bacteria</taxon>
        <taxon>Bacillati</taxon>
        <taxon>Actinomycetota</taxon>
        <taxon>Actinomycetes</taxon>
        <taxon>Micrococcales</taxon>
        <taxon>Micrococcaceae</taxon>
        <taxon>Micrococcoides</taxon>
    </lineage>
</organism>
<dbReference type="RefSeq" id="WP_377459036.1">
    <property type="nucleotide sequence ID" value="NZ_JBHLUB010000029.1"/>
</dbReference>
<feature type="domain" description="Endonuclease/exonuclease/phosphatase" evidence="2">
    <location>
        <begin position="118"/>
        <end position="417"/>
    </location>
</feature>
<proteinExistence type="predicted"/>
<accession>A0ABV6PAH6</accession>
<dbReference type="Gene3D" id="3.60.10.10">
    <property type="entry name" value="Endonuclease/exonuclease/phosphatase"/>
    <property type="match status" value="1"/>
</dbReference>
<sequence>MSLFERAHTSAAAVASAAAIFLAASAPAHAQDHEVASADSVSTPGTAVNSVDRCPANFFSTDVAATEKNRSDRAGAQSASIDAKTAAHQNGSVRMATINAQLVASEEGELIAQLENGEDERAKRLAATLQTQRPKVVALTGFDYDEAEEALKLFQERYLAEPQDSTDPIQYRYTFVAPVNAGVDSGSDLNHDGTVGGPEDAFGHGKFPGQGGMVLLSQLPIKESQIRTFTKFKWEDMPNNHLSETKFTSIERKVMPLMSRSLWEIPVVSGRDTISLVVTHFSVAQDLGEEQAEQGRRLDQLQFLDDFLSGGDQADYIVDDEGRSGGIASNRQYVVLGQLNADPTDDKSQRDFLRQHAAPGQFTSEGANTFFRSSSDYNSTAITDLRPQKTQGERLNYVLAKRGTTSVVDAGVFWPNPAAEEAVFLPEPDAAGITYRLVWADLSLRN</sequence>
<keyword evidence="1" id="KW-0732">Signal</keyword>
<dbReference type="InterPro" id="IPR036691">
    <property type="entry name" value="Endo/exonu/phosph_ase_sf"/>
</dbReference>
<evidence type="ECO:0000313" key="4">
    <source>
        <dbReference type="Proteomes" id="UP001589862"/>
    </source>
</evidence>
<protein>
    <submittedName>
        <fullName evidence="3">Endonuclease/exonuclease/phosphatase family protein</fullName>
    </submittedName>
</protein>
<dbReference type="GO" id="GO:0004519">
    <property type="term" value="F:endonuclease activity"/>
    <property type="evidence" value="ECO:0007669"/>
    <property type="project" value="UniProtKB-KW"/>
</dbReference>
<gene>
    <name evidence="3" type="ORF">ACFFFR_06890</name>
</gene>
<dbReference type="InterPro" id="IPR005135">
    <property type="entry name" value="Endo/exonuclease/phosphatase"/>
</dbReference>
<reference evidence="3 4" key="1">
    <citation type="submission" date="2024-09" db="EMBL/GenBank/DDBJ databases">
        <authorList>
            <person name="Sun Q."/>
            <person name="Mori K."/>
        </authorList>
    </citation>
    <scope>NUCLEOTIDE SEQUENCE [LARGE SCALE GENOMIC DNA]</scope>
    <source>
        <strain evidence="3 4">NCAIM B.02604</strain>
    </source>
</reference>
<feature type="signal peptide" evidence="1">
    <location>
        <begin position="1"/>
        <end position="30"/>
    </location>
</feature>
<comment type="caution">
    <text evidence="3">The sequence shown here is derived from an EMBL/GenBank/DDBJ whole genome shotgun (WGS) entry which is preliminary data.</text>
</comment>
<evidence type="ECO:0000256" key="1">
    <source>
        <dbReference type="SAM" id="SignalP"/>
    </source>
</evidence>
<keyword evidence="3" id="KW-0255">Endonuclease</keyword>
<evidence type="ECO:0000259" key="2">
    <source>
        <dbReference type="Pfam" id="PF03372"/>
    </source>
</evidence>
<evidence type="ECO:0000313" key="3">
    <source>
        <dbReference type="EMBL" id="MFC0582109.1"/>
    </source>
</evidence>
<dbReference type="Pfam" id="PF03372">
    <property type="entry name" value="Exo_endo_phos"/>
    <property type="match status" value="1"/>
</dbReference>